<dbReference type="Gene3D" id="1.10.101.10">
    <property type="entry name" value="PGBD-like superfamily/PGBD"/>
    <property type="match status" value="1"/>
</dbReference>
<dbReference type="PANTHER" id="PTHR30582:SF30">
    <property type="entry name" value="BLR4375 PROTEIN"/>
    <property type="match status" value="1"/>
</dbReference>
<dbReference type="Pfam" id="PF03734">
    <property type="entry name" value="YkuD"/>
    <property type="match status" value="1"/>
</dbReference>
<gene>
    <name evidence="10" type="ORF">DES53_108166</name>
</gene>
<dbReference type="SUPFAM" id="SSF47090">
    <property type="entry name" value="PGBD-like"/>
    <property type="match status" value="1"/>
</dbReference>
<proteinExistence type="inferred from homology"/>
<evidence type="ECO:0000256" key="1">
    <source>
        <dbReference type="ARBA" id="ARBA00004752"/>
    </source>
</evidence>
<feature type="active site" description="Proton donor/acceptor" evidence="7">
    <location>
        <position position="288"/>
    </location>
</feature>
<feature type="signal peptide" evidence="8">
    <location>
        <begin position="1"/>
        <end position="25"/>
    </location>
</feature>
<protein>
    <submittedName>
        <fullName evidence="10">Putative peptidoglycan binding protein</fullName>
    </submittedName>
</protein>
<dbReference type="InterPro" id="IPR050979">
    <property type="entry name" value="LD-transpeptidase"/>
</dbReference>
<dbReference type="Pfam" id="PF01471">
    <property type="entry name" value="PG_binding_1"/>
    <property type="match status" value="1"/>
</dbReference>
<dbReference type="InterPro" id="IPR036365">
    <property type="entry name" value="PGBD-like_sf"/>
</dbReference>
<evidence type="ECO:0000256" key="8">
    <source>
        <dbReference type="SAM" id="SignalP"/>
    </source>
</evidence>
<dbReference type="GO" id="GO:0071555">
    <property type="term" value="P:cell wall organization"/>
    <property type="evidence" value="ECO:0007669"/>
    <property type="project" value="UniProtKB-UniRule"/>
</dbReference>
<evidence type="ECO:0000256" key="3">
    <source>
        <dbReference type="ARBA" id="ARBA00022679"/>
    </source>
</evidence>
<evidence type="ECO:0000256" key="4">
    <source>
        <dbReference type="ARBA" id="ARBA00022960"/>
    </source>
</evidence>
<accession>A0A366HEW1</accession>
<dbReference type="AlphaFoldDB" id="A0A366HEW1"/>
<reference evidence="10 11" key="1">
    <citation type="submission" date="2018-06" db="EMBL/GenBank/DDBJ databases">
        <title>Genomic Encyclopedia of Type Strains, Phase IV (KMG-IV): sequencing the most valuable type-strain genomes for metagenomic binning, comparative biology and taxonomic classification.</title>
        <authorList>
            <person name="Goeker M."/>
        </authorList>
    </citation>
    <scope>NUCLEOTIDE SEQUENCE [LARGE SCALE GENOMIC DNA]</scope>
    <source>
        <strain evidence="10 11">DSM 25532</strain>
    </source>
</reference>
<dbReference type="PROSITE" id="PS51257">
    <property type="entry name" value="PROKAR_LIPOPROTEIN"/>
    <property type="match status" value="1"/>
</dbReference>
<dbReference type="UniPathway" id="UPA00219"/>
<comment type="caution">
    <text evidence="10">The sequence shown here is derived from an EMBL/GenBank/DDBJ whole genome shotgun (WGS) entry which is preliminary data.</text>
</comment>
<evidence type="ECO:0000256" key="5">
    <source>
        <dbReference type="ARBA" id="ARBA00022984"/>
    </source>
</evidence>
<keyword evidence="5 7" id="KW-0573">Peptidoglycan synthesis</keyword>
<dbReference type="GO" id="GO:0008360">
    <property type="term" value="P:regulation of cell shape"/>
    <property type="evidence" value="ECO:0007669"/>
    <property type="project" value="UniProtKB-UniRule"/>
</dbReference>
<dbReference type="PANTHER" id="PTHR30582">
    <property type="entry name" value="L,D-TRANSPEPTIDASE"/>
    <property type="match status" value="1"/>
</dbReference>
<keyword evidence="6 7" id="KW-0961">Cell wall biogenesis/degradation</keyword>
<dbReference type="InterPro" id="IPR038063">
    <property type="entry name" value="Transpep_catalytic_dom"/>
</dbReference>
<evidence type="ECO:0000313" key="10">
    <source>
        <dbReference type="EMBL" id="RBP40459.1"/>
    </source>
</evidence>
<dbReference type="InterPro" id="IPR002477">
    <property type="entry name" value="Peptidoglycan-bd-like"/>
</dbReference>
<dbReference type="GO" id="GO:0018104">
    <property type="term" value="P:peptidoglycan-protein cross-linking"/>
    <property type="evidence" value="ECO:0007669"/>
    <property type="project" value="TreeGrafter"/>
</dbReference>
<dbReference type="GO" id="GO:0016740">
    <property type="term" value="F:transferase activity"/>
    <property type="evidence" value="ECO:0007669"/>
    <property type="project" value="UniProtKB-KW"/>
</dbReference>
<dbReference type="InterPro" id="IPR005490">
    <property type="entry name" value="LD_TPept_cat_dom"/>
</dbReference>
<dbReference type="EMBL" id="QNRR01000008">
    <property type="protein sequence ID" value="RBP40459.1"/>
    <property type="molecule type" value="Genomic_DNA"/>
</dbReference>
<dbReference type="Proteomes" id="UP000253426">
    <property type="component" value="Unassembled WGS sequence"/>
</dbReference>
<comment type="pathway">
    <text evidence="1 7">Cell wall biogenesis; peptidoglycan biosynthesis.</text>
</comment>
<evidence type="ECO:0000313" key="11">
    <source>
        <dbReference type="Proteomes" id="UP000253426"/>
    </source>
</evidence>
<evidence type="ECO:0000256" key="6">
    <source>
        <dbReference type="ARBA" id="ARBA00023316"/>
    </source>
</evidence>
<evidence type="ECO:0000256" key="7">
    <source>
        <dbReference type="PROSITE-ProRule" id="PRU01373"/>
    </source>
</evidence>
<dbReference type="SUPFAM" id="SSF141523">
    <property type="entry name" value="L,D-transpeptidase catalytic domain-like"/>
    <property type="match status" value="1"/>
</dbReference>
<keyword evidence="3" id="KW-0808">Transferase</keyword>
<comment type="similarity">
    <text evidence="2">Belongs to the YkuD family.</text>
</comment>
<dbReference type="GO" id="GO:0071972">
    <property type="term" value="F:peptidoglycan L,D-transpeptidase activity"/>
    <property type="evidence" value="ECO:0007669"/>
    <property type="project" value="TreeGrafter"/>
</dbReference>
<feature type="chain" id="PRO_5016977041" evidence="8">
    <location>
        <begin position="26"/>
        <end position="333"/>
    </location>
</feature>
<dbReference type="InterPro" id="IPR036366">
    <property type="entry name" value="PGBDSf"/>
</dbReference>
<sequence>MKSPWMSVWCGVMACGLMAPMRGIAQPAVPKAIPVEEVKKSEDPKKIERLQVYLDREGFPPGQIDGKWGEFTGKALKRLQMHRNGVAANAAVDLPTDFDVFTEYTVKEEDFSQVGEVGATPEEQSKQKSSPYPTMVHFLKERFHCDGDYLRKLNPGLNMDALKAGDVVRVPNVTPFLVEKLKVKDRIQPKPQFQKRMLRVDTKEKMLDVMENGKVLAAFPITPGSESLPAPVGTWEIETMTTLPLFRRDESMLKTGVRSDVYHLIPPGPSSAVGVLWMQLNKKGIGIHGTNNSETIGRAASHGCIRLANWDAVRLSEMVTDKVVVEIMEGVGG</sequence>
<keyword evidence="8" id="KW-0732">Signal</keyword>
<feature type="active site" description="Nucleophile" evidence="7">
    <location>
        <position position="304"/>
    </location>
</feature>
<name>A0A366HEW1_9BACT</name>
<organism evidence="10 11">
    <name type="scientific">Roseimicrobium gellanilyticum</name>
    <dbReference type="NCBI Taxonomy" id="748857"/>
    <lineage>
        <taxon>Bacteria</taxon>
        <taxon>Pseudomonadati</taxon>
        <taxon>Verrucomicrobiota</taxon>
        <taxon>Verrucomicrobiia</taxon>
        <taxon>Verrucomicrobiales</taxon>
        <taxon>Verrucomicrobiaceae</taxon>
        <taxon>Roseimicrobium</taxon>
    </lineage>
</organism>
<evidence type="ECO:0000259" key="9">
    <source>
        <dbReference type="PROSITE" id="PS52029"/>
    </source>
</evidence>
<dbReference type="CDD" id="cd16913">
    <property type="entry name" value="YkuD_like"/>
    <property type="match status" value="1"/>
</dbReference>
<dbReference type="GO" id="GO:0005576">
    <property type="term" value="C:extracellular region"/>
    <property type="evidence" value="ECO:0007669"/>
    <property type="project" value="TreeGrafter"/>
</dbReference>
<feature type="domain" description="L,D-TPase catalytic" evidence="9">
    <location>
        <begin position="196"/>
        <end position="328"/>
    </location>
</feature>
<keyword evidence="4 7" id="KW-0133">Cell shape</keyword>
<evidence type="ECO:0000256" key="2">
    <source>
        <dbReference type="ARBA" id="ARBA00005992"/>
    </source>
</evidence>
<dbReference type="Gene3D" id="2.40.440.10">
    <property type="entry name" value="L,D-transpeptidase catalytic domain-like"/>
    <property type="match status" value="1"/>
</dbReference>
<dbReference type="PROSITE" id="PS52029">
    <property type="entry name" value="LD_TPASE"/>
    <property type="match status" value="1"/>
</dbReference>
<keyword evidence="11" id="KW-1185">Reference proteome</keyword>
<dbReference type="RefSeq" id="WP_170157280.1">
    <property type="nucleotide sequence ID" value="NZ_QNRR01000008.1"/>
</dbReference>